<dbReference type="Gene3D" id="3.40.190.10">
    <property type="entry name" value="Periplasmic binding protein-like II"/>
    <property type="match status" value="1"/>
</dbReference>
<dbReference type="InterPro" id="IPR000914">
    <property type="entry name" value="SBP_5_dom"/>
</dbReference>
<sequence>MKTSTLRISLEKVDFRQPTQVTDDSSVLTLKNCVFEPLLKWQPGGLAHPALFDRWEHSPSGCEWHFYIRDGAVFHDGVVCEAGHIVEFIHGILNSRDTFGMRWSYHRYLARANITAINGRTVRVENPEPIAAILDIFTELYICRVSVDGKPILGTGRYRVVEFDKEKGRTVLEYAGSRGNSQSPQPSAEERFRKLSEGKIDVALNLERLEKPPDFLPNLQWGRATNTLSVIYYLNCQNGIFTSPNARLAVNHAVDTAALALDVFNGLAIPSATIVSPFHLGSQKASLEPIPYDLSEAKRLLEGIDLSRPITLRTPEYMPDRAEAITSFVVSSLEAVGFKVTVEVEQDRAAYARQVGLEKEIGDLALFDSSPHSTYRVLDDKISSVTRAVWWQGYEDVKVDKLIKVANDAVEDRDRQIAYSQCLERLRQNPPWLYLVHPIEVFAARLHVQGLNLDCKGVLNIA</sequence>
<feature type="domain" description="Solute-binding protein family 5" evidence="4">
    <location>
        <begin position="48"/>
        <end position="351"/>
    </location>
</feature>
<dbReference type="SUPFAM" id="SSF53850">
    <property type="entry name" value="Periplasmic binding protein-like II"/>
    <property type="match status" value="1"/>
</dbReference>
<dbReference type="InterPro" id="IPR039424">
    <property type="entry name" value="SBP_5"/>
</dbReference>
<dbReference type="Pfam" id="PF00496">
    <property type="entry name" value="SBP_bac_5"/>
    <property type="match status" value="1"/>
</dbReference>
<protein>
    <recommendedName>
        <fullName evidence="4">Solute-binding protein family 5 domain-containing protein</fullName>
    </recommendedName>
</protein>
<keyword evidence="3" id="KW-0732">Signal</keyword>
<dbReference type="PANTHER" id="PTHR30290:SF9">
    <property type="entry name" value="OLIGOPEPTIDE-BINDING PROTEIN APPA"/>
    <property type="match status" value="1"/>
</dbReference>
<organism evidence="5 6">
    <name type="scientific">Cylindrodendrum hubeiense</name>
    <dbReference type="NCBI Taxonomy" id="595255"/>
    <lineage>
        <taxon>Eukaryota</taxon>
        <taxon>Fungi</taxon>
        <taxon>Dikarya</taxon>
        <taxon>Ascomycota</taxon>
        <taxon>Pezizomycotina</taxon>
        <taxon>Sordariomycetes</taxon>
        <taxon>Hypocreomycetidae</taxon>
        <taxon>Hypocreales</taxon>
        <taxon>Nectriaceae</taxon>
        <taxon>Cylindrodendrum</taxon>
    </lineage>
</organism>
<evidence type="ECO:0000256" key="2">
    <source>
        <dbReference type="ARBA" id="ARBA00022448"/>
    </source>
</evidence>
<dbReference type="Proteomes" id="UP000722485">
    <property type="component" value="Unassembled WGS sequence"/>
</dbReference>
<accession>A0A9P5HN08</accession>
<evidence type="ECO:0000313" key="6">
    <source>
        <dbReference type="Proteomes" id="UP000722485"/>
    </source>
</evidence>
<comment type="caution">
    <text evidence="5">The sequence shown here is derived from an EMBL/GenBank/DDBJ whole genome shotgun (WGS) entry which is preliminary data.</text>
</comment>
<keyword evidence="6" id="KW-1185">Reference proteome</keyword>
<dbReference type="EMBL" id="JAANBB010000011">
    <property type="protein sequence ID" value="KAF7556545.1"/>
    <property type="molecule type" value="Genomic_DNA"/>
</dbReference>
<proteinExistence type="inferred from homology"/>
<comment type="similarity">
    <text evidence="1">Belongs to the bacterial solute-binding protein 5 family.</text>
</comment>
<dbReference type="GO" id="GO:1904680">
    <property type="term" value="F:peptide transmembrane transporter activity"/>
    <property type="evidence" value="ECO:0007669"/>
    <property type="project" value="TreeGrafter"/>
</dbReference>
<name>A0A9P5HN08_9HYPO</name>
<evidence type="ECO:0000313" key="5">
    <source>
        <dbReference type="EMBL" id="KAF7556545.1"/>
    </source>
</evidence>
<evidence type="ECO:0000256" key="3">
    <source>
        <dbReference type="ARBA" id="ARBA00022729"/>
    </source>
</evidence>
<dbReference type="Gene3D" id="3.10.105.10">
    <property type="entry name" value="Dipeptide-binding Protein, Domain 3"/>
    <property type="match status" value="1"/>
</dbReference>
<evidence type="ECO:0000256" key="1">
    <source>
        <dbReference type="ARBA" id="ARBA00005695"/>
    </source>
</evidence>
<dbReference type="AlphaFoldDB" id="A0A9P5HN08"/>
<dbReference type="GO" id="GO:0015833">
    <property type="term" value="P:peptide transport"/>
    <property type="evidence" value="ECO:0007669"/>
    <property type="project" value="TreeGrafter"/>
</dbReference>
<evidence type="ECO:0000259" key="4">
    <source>
        <dbReference type="Pfam" id="PF00496"/>
    </source>
</evidence>
<dbReference type="OrthoDB" id="3472756at2759"/>
<dbReference type="Gene3D" id="3.90.76.10">
    <property type="entry name" value="Dipeptide-binding Protein, Domain 1"/>
    <property type="match status" value="1"/>
</dbReference>
<gene>
    <name evidence="5" type="ORF">G7Z17_g1347</name>
</gene>
<dbReference type="PANTHER" id="PTHR30290">
    <property type="entry name" value="PERIPLASMIC BINDING COMPONENT OF ABC TRANSPORTER"/>
    <property type="match status" value="1"/>
</dbReference>
<keyword evidence="2" id="KW-0813">Transport</keyword>
<reference evidence="5" key="1">
    <citation type="submission" date="2020-03" db="EMBL/GenBank/DDBJ databases">
        <title>Draft Genome Sequence of Cylindrodendrum hubeiense.</title>
        <authorList>
            <person name="Buettner E."/>
            <person name="Kellner H."/>
        </authorList>
    </citation>
    <scope>NUCLEOTIDE SEQUENCE</scope>
    <source>
        <strain evidence="5">IHI 201604</strain>
    </source>
</reference>